<evidence type="ECO:0000313" key="10">
    <source>
        <dbReference type="Proteomes" id="UP000033740"/>
    </source>
</evidence>
<keyword evidence="6" id="KW-0472">Membrane</keyword>
<sequence length="570" mass="56420">MSTGVSGRRGWKGALTALLAAALMFTGVGVANADPTPGTGSVSGTVTRAADGQPAAGVLVHVVLQDFSAGESATTASDGTFSVDGLTPGTYLVSFAQGSSDYVMQWWGGTRSSAASTPVEVVADQAVTGVDVALVSAGSISGVVTRAADGSPLAGIQVSASSLANGQYMATTDDAGTYRLSGMAPGAYQLRFTDPAGLLLPQYRQAAVQADYGTTGMDAALAAGATISGHVLAASDGSPVSGSVTASGSAGWFSASIESDGSYSLQVAEGTYAVQFRPYGESLLTEYWQNAATIADATPVTVSSGHDATGVDADLDQALFIRGTVSLDGVPGLGSGPEPSIAIVASAGGKQVGMGYAHQDGSYSIKVPAGSYTLVAQGAELQEHTYARQYYSHATSEAESTPVVLGASDVTGIDFDLASIPAVVSLSSTSARPGDTLTVSGSGFVPGEPVSIVLHSTPVELASVKADESGAVVTTVTLPTDTAAGTHEITLTGAYSFVAGSVSLTVPGPGGPATDPGSAGQGSGSTPASASGFGTAQLAATGAEIPSATLLLGALMLLLGVAVIRIRRRA</sequence>
<evidence type="ECO:0000259" key="8">
    <source>
        <dbReference type="PROSITE" id="PS50847"/>
    </source>
</evidence>
<feature type="transmembrane region" description="Helical" evidence="6">
    <location>
        <begin position="545"/>
        <end position="564"/>
    </location>
</feature>
<dbReference type="Gene3D" id="2.60.40.1120">
    <property type="entry name" value="Carboxypeptidase-like, regulatory domain"/>
    <property type="match status" value="2"/>
</dbReference>
<gene>
    <name evidence="9" type="ORF">RS86_01125</name>
</gene>
<evidence type="ECO:0000256" key="3">
    <source>
        <dbReference type="ARBA" id="ARBA00022729"/>
    </source>
</evidence>
<dbReference type="Pfam" id="PF13620">
    <property type="entry name" value="CarboxypepD_reg"/>
    <property type="match status" value="2"/>
</dbReference>
<reference evidence="9 10" key="1">
    <citation type="submission" date="2015-02" db="EMBL/GenBank/DDBJ databases">
        <title>Draft genome sequences of ten Microbacterium spp. with emphasis on heavy metal contaminated environments.</title>
        <authorList>
            <person name="Corretto E."/>
        </authorList>
    </citation>
    <scope>NUCLEOTIDE SEQUENCE [LARGE SCALE GENOMIC DNA]</scope>
    <source>
        <strain evidence="9 10">ARN176</strain>
    </source>
</reference>
<dbReference type="PANTHER" id="PTHR23303">
    <property type="entry name" value="CARBOXYPEPTIDASE REGULATORY REGION-CONTAINING"/>
    <property type="match status" value="1"/>
</dbReference>
<evidence type="ECO:0000256" key="5">
    <source>
        <dbReference type="SAM" id="MobiDB-lite"/>
    </source>
</evidence>
<keyword evidence="1" id="KW-0134">Cell wall</keyword>
<keyword evidence="2" id="KW-0964">Secreted</keyword>
<dbReference type="InterPro" id="IPR013784">
    <property type="entry name" value="Carb-bd-like_fold"/>
</dbReference>
<evidence type="ECO:0000256" key="4">
    <source>
        <dbReference type="ARBA" id="ARBA00023088"/>
    </source>
</evidence>
<dbReference type="GO" id="GO:0030246">
    <property type="term" value="F:carbohydrate binding"/>
    <property type="evidence" value="ECO:0007669"/>
    <property type="project" value="InterPro"/>
</dbReference>
<dbReference type="InterPro" id="IPR051417">
    <property type="entry name" value="SDr/BOS_complex"/>
</dbReference>
<keyword evidence="4" id="KW-0572">Peptidoglycan-anchor</keyword>
<protein>
    <submittedName>
        <fullName evidence="9">Cna protein B-type domain protein</fullName>
    </submittedName>
</protein>
<evidence type="ECO:0000313" key="9">
    <source>
        <dbReference type="EMBL" id="KJL34338.1"/>
    </source>
</evidence>
<feature type="signal peptide" evidence="7">
    <location>
        <begin position="1"/>
        <end position="33"/>
    </location>
</feature>
<feature type="region of interest" description="Disordered" evidence="5">
    <location>
        <begin position="507"/>
        <end position="530"/>
    </location>
</feature>
<dbReference type="PATRIC" id="fig|582680.6.peg.1160"/>
<evidence type="ECO:0000256" key="1">
    <source>
        <dbReference type="ARBA" id="ARBA00022512"/>
    </source>
</evidence>
<dbReference type="PROSITE" id="PS50847">
    <property type="entry name" value="GRAM_POS_ANCHORING"/>
    <property type="match status" value="1"/>
</dbReference>
<proteinExistence type="predicted"/>
<dbReference type="STRING" id="582680.RS86_01125"/>
<keyword evidence="6" id="KW-1133">Transmembrane helix</keyword>
<dbReference type="Proteomes" id="UP000033740">
    <property type="component" value="Unassembled WGS sequence"/>
</dbReference>
<evidence type="ECO:0000256" key="6">
    <source>
        <dbReference type="SAM" id="Phobius"/>
    </source>
</evidence>
<comment type="caution">
    <text evidence="9">The sequence shown here is derived from an EMBL/GenBank/DDBJ whole genome shotgun (WGS) entry which is preliminary data.</text>
</comment>
<accession>A0A0F0LMH2</accession>
<dbReference type="SUPFAM" id="SSF49452">
    <property type="entry name" value="Starch-binding domain-like"/>
    <property type="match status" value="3"/>
</dbReference>
<feature type="chain" id="PRO_5002445405" evidence="7">
    <location>
        <begin position="34"/>
        <end position="570"/>
    </location>
</feature>
<keyword evidence="3 7" id="KW-0732">Signal</keyword>
<organism evidence="9 10">
    <name type="scientific">Microbacterium azadirachtae</name>
    <dbReference type="NCBI Taxonomy" id="582680"/>
    <lineage>
        <taxon>Bacteria</taxon>
        <taxon>Bacillati</taxon>
        <taxon>Actinomycetota</taxon>
        <taxon>Actinomycetes</taxon>
        <taxon>Micrococcales</taxon>
        <taxon>Microbacteriaceae</taxon>
        <taxon>Microbacterium</taxon>
    </lineage>
</organism>
<dbReference type="AlphaFoldDB" id="A0A0F0LMH2"/>
<keyword evidence="6" id="KW-0812">Transmembrane</keyword>
<dbReference type="NCBIfam" id="TIGR01167">
    <property type="entry name" value="LPXTG_anchor"/>
    <property type="match status" value="1"/>
</dbReference>
<feature type="domain" description="Gram-positive cocci surface proteins LPxTG" evidence="8">
    <location>
        <begin position="538"/>
        <end position="570"/>
    </location>
</feature>
<dbReference type="EMBL" id="JYIX01000029">
    <property type="protein sequence ID" value="KJL34338.1"/>
    <property type="molecule type" value="Genomic_DNA"/>
</dbReference>
<evidence type="ECO:0000256" key="7">
    <source>
        <dbReference type="SAM" id="SignalP"/>
    </source>
</evidence>
<dbReference type="InterPro" id="IPR019931">
    <property type="entry name" value="LPXTG_anchor"/>
</dbReference>
<evidence type="ECO:0000256" key="2">
    <source>
        <dbReference type="ARBA" id="ARBA00022525"/>
    </source>
</evidence>
<name>A0A0F0LMH2_9MICO</name>
<keyword evidence="10" id="KW-1185">Reference proteome</keyword>